<protein>
    <recommendedName>
        <fullName evidence="4">Mobilization protein</fullName>
    </recommendedName>
    <alternativeName>
        <fullName evidence="3">Plasmid recombinase</fullName>
    </alternativeName>
</protein>
<dbReference type="EMBL" id="AB699881">
    <property type="protein sequence ID" value="BAM37189.1"/>
    <property type="molecule type" value="Genomic_DNA"/>
</dbReference>
<comment type="function">
    <text evidence="1">The interaction of the RSA site and the PRE protein may not only serves a function in plasmid maintenance, but may also contributes to the distribution of small antibiotic resistance plasmids among Gram-positive bacteria.</text>
</comment>
<feature type="coiled-coil region" evidence="5">
    <location>
        <begin position="304"/>
        <end position="363"/>
    </location>
</feature>
<dbReference type="AlphaFoldDB" id="A0A516UYT6"/>
<dbReference type="GO" id="GO:0003677">
    <property type="term" value="F:DNA binding"/>
    <property type="evidence" value="ECO:0007669"/>
    <property type="project" value="InterPro"/>
</dbReference>
<dbReference type="EMBL" id="MK933276">
    <property type="protein sequence ID" value="QDQ71580.1"/>
    <property type="molecule type" value="Genomic_DNA"/>
</dbReference>
<dbReference type="Gene3D" id="3.30.930.30">
    <property type="match status" value="1"/>
</dbReference>
<geneLocation type="plasmid" evidence="10">
    <name>p6306</name>
</geneLocation>
<dbReference type="CDD" id="cd17242">
    <property type="entry name" value="MobM_relaxase"/>
    <property type="match status" value="1"/>
</dbReference>
<feature type="region of interest" description="Disordered" evidence="6">
    <location>
        <begin position="381"/>
        <end position="420"/>
    </location>
</feature>
<evidence type="ECO:0000256" key="4">
    <source>
        <dbReference type="ARBA" id="ARBA00031709"/>
    </source>
</evidence>
<keyword evidence="8" id="KW-0614">Plasmid</keyword>
<gene>
    <name evidence="8" type="primary">pre</name>
</gene>
<feature type="region of interest" description="Disordered" evidence="6">
    <location>
        <begin position="186"/>
        <end position="225"/>
    </location>
</feature>
<geneLocation type="plasmid" evidence="9">
    <name>p4456</name>
</geneLocation>
<evidence type="ECO:0000256" key="2">
    <source>
        <dbReference type="ARBA" id="ARBA00010657"/>
    </source>
</evidence>
<dbReference type="EMBL" id="MK933272">
    <property type="protein sequence ID" value="QDQ71492.1"/>
    <property type="molecule type" value="Genomic_DNA"/>
</dbReference>
<proteinExistence type="inferred from homology"/>
<dbReference type="EMBL" id="MK933274">
    <property type="protein sequence ID" value="QDQ71536.1"/>
    <property type="molecule type" value="Genomic_DNA"/>
</dbReference>
<dbReference type="InterPro" id="IPR001668">
    <property type="entry name" value="Mob_Pre"/>
</dbReference>
<organism evidence="8">
    <name type="scientific">Staphylococcus aureus</name>
    <dbReference type="NCBI Taxonomy" id="1280"/>
    <lineage>
        <taxon>Bacteria</taxon>
        <taxon>Bacillati</taxon>
        <taxon>Bacillota</taxon>
        <taxon>Bacilli</taxon>
        <taxon>Bacillales</taxon>
        <taxon>Staphylococcaceae</taxon>
        <taxon>Staphylococcus</taxon>
    </lineage>
</organism>
<evidence type="ECO:0000313" key="11">
    <source>
        <dbReference type="EMBL" id="QDQ71580.1"/>
    </source>
</evidence>
<geneLocation type="plasmid" evidence="8">
    <name>p4578</name>
</geneLocation>
<accession>J7MC15</accession>
<evidence type="ECO:0000313" key="7">
    <source>
        <dbReference type="EMBL" id="BAM37189.1"/>
    </source>
</evidence>
<accession>A0A516UYT6</accession>
<dbReference type="GO" id="GO:0006310">
    <property type="term" value="P:DNA recombination"/>
    <property type="evidence" value="ECO:0007669"/>
    <property type="project" value="InterPro"/>
</dbReference>
<dbReference type="NCBIfam" id="NF041497">
    <property type="entry name" value="MobV"/>
    <property type="match status" value="1"/>
</dbReference>
<keyword evidence="5" id="KW-0175">Coiled coil</keyword>
<dbReference type="EMBL" id="MK933268">
    <property type="protein sequence ID" value="QDQ71403.1"/>
    <property type="molecule type" value="Genomic_DNA"/>
</dbReference>
<name>A0A516UYT6_STAAU</name>
<feature type="compositionally biased region" description="Basic and acidic residues" evidence="6">
    <location>
        <begin position="410"/>
        <end position="420"/>
    </location>
</feature>
<evidence type="ECO:0000313" key="10">
    <source>
        <dbReference type="EMBL" id="QDQ71536.1"/>
    </source>
</evidence>
<evidence type="ECO:0000256" key="3">
    <source>
        <dbReference type="ARBA" id="ARBA00029953"/>
    </source>
</evidence>
<evidence type="ECO:0000256" key="6">
    <source>
        <dbReference type="SAM" id="MobiDB-lite"/>
    </source>
</evidence>
<sequence length="420" mass="49439">MLRSDFYMSYSIVRVSKVKSGTNTTGIQKHVQRENNNYENEDIDHSKTYLNYDLVNANKQNFNNLIDEKIEQNYTGKRKIRTDAIKHIDGLITSDNDFFDNQTPEDTKQFFEYAKEFLEQEYGKDNLLYATVHMDEKTPHMHYGVVPITDDGRLSAKEVVGNKKALTAFQDRFNEHVKQRGYDLERGQSRQVTNAKHEQISQYKQKTEYHKQEYERESQKTDHIKQKNDKLMQEYQKSLNTLKKPINVPYEQETEKVGGLFSKEIQETGNVVISQKDFNEFQKQIKAAQDISEDYEYIKSGRALDDKDKEIREKDDLLNKAVERIENADDNFNQLYENAKPLKENIEIALKLLKILLKELERVLGRNTFAERVNKLTEDEPKLNGLAGNLDKKMNPELYSEQEQQQEQQKNQKRDRGMHL</sequence>
<feature type="compositionally biased region" description="Basic and acidic residues" evidence="6">
    <location>
        <begin position="195"/>
        <end position="225"/>
    </location>
</feature>
<evidence type="ECO:0000256" key="1">
    <source>
        <dbReference type="ARBA" id="ARBA00002445"/>
    </source>
</evidence>
<geneLocation type="plasmid" evidence="11">
    <name>p6530</name>
</geneLocation>
<comment type="similarity">
    <text evidence="2">Belongs to the plasmid mobilization pre family.</text>
</comment>
<evidence type="ECO:0000313" key="9">
    <source>
        <dbReference type="EMBL" id="QDQ71492.1"/>
    </source>
</evidence>
<reference evidence="8" key="2">
    <citation type="submission" date="2019-05" db="EMBL/GenBank/DDBJ databases">
        <title>Beta-lactamase-producing plasmid of ST59 Staphylococcus aureus.</title>
        <authorList>
            <person name="Hung W.-C."/>
        </authorList>
    </citation>
    <scope>NUCLEOTIDE SEQUENCE</scope>
    <source>
        <plasmid evidence="9">p4456</plasmid>
        <plasmid evidence="8">p4578</plasmid>
        <plasmid evidence="10">p6306</plasmid>
        <plasmid evidence="11">p6530</plasmid>
    </source>
</reference>
<reference evidence="7" key="1">
    <citation type="journal article" date="2012" name="PLoS ONE">
        <title>Comparative Genomics of Community-Acquired ST59 Methicillin-Resistant Staphylococcus aureus in Taiwan: Novel Mobile Resistance Structures with IS1216V.</title>
        <authorList>
            <person name="Hung W.-C."/>
            <person name="Takano T."/>
            <person name="Higuchi W."/>
            <person name="Iwao Y."/>
            <person name="Khokhlova O."/>
            <person name="Teng L.-J."/>
            <person name="Yamamoto T."/>
        </authorList>
    </citation>
    <scope>NUCLEOTIDE SEQUENCE</scope>
    <source>
        <strain evidence="7">PM1</strain>
    </source>
</reference>
<dbReference type="Pfam" id="PF01076">
    <property type="entry name" value="Mob_Pre"/>
    <property type="match status" value="1"/>
</dbReference>
<evidence type="ECO:0000313" key="8">
    <source>
        <dbReference type="EMBL" id="QDQ71403.1"/>
    </source>
</evidence>
<evidence type="ECO:0000256" key="5">
    <source>
        <dbReference type="SAM" id="Coils"/>
    </source>
</evidence>